<dbReference type="PROSITE" id="PS00135">
    <property type="entry name" value="TRYPSIN_SER"/>
    <property type="match status" value="1"/>
</dbReference>
<feature type="region of interest" description="Disordered" evidence="8">
    <location>
        <begin position="299"/>
        <end position="370"/>
    </location>
</feature>
<dbReference type="PhylomeDB" id="J9HZQ3"/>
<dbReference type="VEuPathDB" id="VectorBase:AAEL017475"/>
<dbReference type="PROSITE" id="PS50240">
    <property type="entry name" value="TRYPSIN_DOM"/>
    <property type="match status" value="1"/>
</dbReference>
<dbReference type="InterPro" id="IPR009003">
    <property type="entry name" value="Peptidase_S1_PA"/>
</dbReference>
<name>J9HZQ3_AEDAE</name>
<feature type="domain" description="Peptidase S1" evidence="9">
    <location>
        <begin position="376"/>
        <end position="600"/>
    </location>
</feature>
<keyword evidence="3 7" id="KW-0378">Hydrolase</keyword>
<dbReference type="HOGENOM" id="CLU_454333_0_0_1"/>
<dbReference type="Proteomes" id="UP000682892">
    <property type="component" value="Unassembled WGS sequence"/>
</dbReference>
<evidence type="ECO:0000256" key="3">
    <source>
        <dbReference type="ARBA" id="ARBA00022801"/>
    </source>
</evidence>
<dbReference type="SMART" id="SM00020">
    <property type="entry name" value="Tryp_SPc"/>
    <property type="match status" value="1"/>
</dbReference>
<keyword evidence="4 7" id="KW-0720">Serine protease</keyword>
<dbReference type="InterPro" id="IPR018114">
    <property type="entry name" value="TRYPSIN_HIS"/>
</dbReference>
<dbReference type="SUPFAM" id="SSF50494">
    <property type="entry name" value="Trypsin-like serine proteases"/>
    <property type="match status" value="1"/>
</dbReference>
<dbReference type="PRINTS" id="PR00722">
    <property type="entry name" value="CHYMOTRYPSIN"/>
</dbReference>
<dbReference type="CDD" id="cd00190">
    <property type="entry name" value="Tryp_SPc"/>
    <property type="match status" value="1"/>
</dbReference>
<dbReference type="InterPro" id="IPR001254">
    <property type="entry name" value="Trypsin_dom"/>
</dbReference>
<dbReference type="InterPro" id="IPR043504">
    <property type="entry name" value="Peptidase_S1_PA_chymotrypsin"/>
</dbReference>
<dbReference type="EMBL" id="CH477816">
    <property type="protein sequence ID" value="EJY57950.1"/>
    <property type="molecule type" value="Genomic_DNA"/>
</dbReference>
<evidence type="ECO:0000256" key="6">
    <source>
        <dbReference type="ARBA" id="ARBA00024195"/>
    </source>
</evidence>
<dbReference type="VEuPathDB" id="VectorBase:AAEL023677"/>
<feature type="compositionally biased region" description="Polar residues" evidence="8">
    <location>
        <begin position="313"/>
        <end position="325"/>
    </location>
</feature>
<dbReference type="STRING" id="7159.J9HZQ3"/>
<gene>
    <name evidence="10" type="ORF">AaeL_AAEL017475</name>
</gene>
<dbReference type="PANTHER" id="PTHR24276:SF91">
    <property type="entry name" value="AT26814P-RELATED"/>
    <property type="match status" value="1"/>
</dbReference>
<dbReference type="GO" id="GO:0007586">
    <property type="term" value="P:digestion"/>
    <property type="evidence" value="ECO:0007669"/>
    <property type="project" value="UniProtKB-KW"/>
</dbReference>
<protein>
    <submittedName>
        <fullName evidence="10">AAEL017475-PA</fullName>
    </submittedName>
</protein>
<dbReference type="GO" id="GO:0004252">
    <property type="term" value="F:serine-type endopeptidase activity"/>
    <property type="evidence" value="ECO:0007669"/>
    <property type="project" value="InterPro"/>
</dbReference>
<dbReference type="PaxDb" id="7159-AAEL017475-PA"/>
<evidence type="ECO:0000256" key="7">
    <source>
        <dbReference type="RuleBase" id="RU363034"/>
    </source>
</evidence>
<reference evidence="10" key="3">
    <citation type="submission" date="2012-09" db="EMBL/GenBank/DDBJ databases">
        <authorList>
            <consortium name="VectorBase"/>
        </authorList>
    </citation>
    <scope>NUCLEOTIDE SEQUENCE</scope>
    <source>
        <strain evidence="10">Liverpool</strain>
    </source>
</reference>
<feature type="compositionally biased region" description="Polar residues" evidence="8">
    <location>
        <begin position="334"/>
        <end position="357"/>
    </location>
</feature>
<evidence type="ECO:0000256" key="5">
    <source>
        <dbReference type="ARBA" id="ARBA00023157"/>
    </source>
</evidence>
<evidence type="ECO:0000256" key="4">
    <source>
        <dbReference type="ARBA" id="ARBA00022825"/>
    </source>
</evidence>
<evidence type="ECO:0000313" key="10">
    <source>
        <dbReference type="EMBL" id="EJY57950.1"/>
    </source>
</evidence>
<evidence type="ECO:0000313" key="11">
    <source>
        <dbReference type="Proteomes" id="UP000682892"/>
    </source>
</evidence>
<keyword evidence="1 7" id="KW-0645">Protease</keyword>
<feature type="region of interest" description="Disordered" evidence="8">
    <location>
        <begin position="257"/>
        <end position="278"/>
    </location>
</feature>
<evidence type="ECO:0000256" key="1">
    <source>
        <dbReference type="ARBA" id="ARBA00022670"/>
    </source>
</evidence>
<accession>J9HZQ3</accession>
<evidence type="ECO:0000256" key="8">
    <source>
        <dbReference type="SAM" id="MobiDB-lite"/>
    </source>
</evidence>
<sequence length="601" mass="65814">MASVRPRENTFKVDLTNFPKRPTFEDIHKFVYETLGLTVDHVVRLQMNHAQNCVHIKCRDLQTAQDVVQMHNEKHEIEVNKTKVKVRLVMDDGGVEVKIHDLSENIRNEEIVAFLKQYGDVITIKDQIWSENYPLKGIPTGVRVVKMMLRRHIKSFVTIQGEQTLVTYRNQVHTCKHCTNPSHPGSTCVENKKLLGQKADLNDRLKRAAQSNNNPSTSFASVVNKSTATLMPHFVSLNELASPAPASVATNNTVSTCSLPSVSDQPEIPTATTDGNDMQMKTTGMEEQWIDSAQQNIGEASTSGGITAGESAKQPSAGDQSTHQAATAGHDKATTSSVSVFKIPSNPSNTPNLTMEISDSDSYESSQDNETLSGRIVGGLQAGGGQFPFQASLRNLRNVHTCGAVIIGDRWLLTAAHCTIGRQAYELRAVLGSIDRTNGGESYNFAQIIEHPDFNQVTLENDIALLRTAYKIEMNSMVQPIRISETFTSAAEIGTICGWGATSYGSMTSVMLQYMEVRTLNNEECRLRHSLLNRSKVHDSSICTYSRIGQGTCMGDSGSALIVNGALEGLVSWGVPCAAGMPDVYTRVASHRAWILRTTGL</sequence>
<dbReference type="Pfam" id="PF00089">
    <property type="entry name" value="Trypsin"/>
    <property type="match status" value="1"/>
</dbReference>
<evidence type="ECO:0000259" key="9">
    <source>
        <dbReference type="PROSITE" id="PS50240"/>
    </source>
</evidence>
<keyword evidence="2" id="KW-0222">Digestion</keyword>
<dbReference type="InterPro" id="IPR033116">
    <property type="entry name" value="TRYPSIN_SER"/>
</dbReference>
<dbReference type="InterPro" id="IPR050430">
    <property type="entry name" value="Peptidase_S1"/>
</dbReference>
<dbReference type="PROSITE" id="PS00134">
    <property type="entry name" value="TRYPSIN_HIS"/>
    <property type="match status" value="1"/>
</dbReference>
<dbReference type="FunFam" id="2.40.10.10:FF:000073">
    <property type="entry name" value="Trypsin alpha"/>
    <property type="match status" value="1"/>
</dbReference>
<dbReference type="InterPro" id="IPR001314">
    <property type="entry name" value="Peptidase_S1A"/>
</dbReference>
<dbReference type="GO" id="GO:0006508">
    <property type="term" value="P:proteolysis"/>
    <property type="evidence" value="ECO:0007669"/>
    <property type="project" value="UniProtKB-KW"/>
</dbReference>
<dbReference type="PANTHER" id="PTHR24276">
    <property type="entry name" value="POLYSERASE-RELATED"/>
    <property type="match status" value="1"/>
</dbReference>
<proteinExistence type="inferred from homology"/>
<dbReference type="AlphaFoldDB" id="J9HZQ3"/>
<organism evidence="10 11">
    <name type="scientific">Aedes aegypti</name>
    <name type="common">Yellowfever mosquito</name>
    <name type="synonym">Culex aegypti</name>
    <dbReference type="NCBI Taxonomy" id="7159"/>
    <lineage>
        <taxon>Eukaryota</taxon>
        <taxon>Metazoa</taxon>
        <taxon>Ecdysozoa</taxon>
        <taxon>Arthropoda</taxon>
        <taxon>Hexapoda</taxon>
        <taxon>Insecta</taxon>
        <taxon>Pterygota</taxon>
        <taxon>Neoptera</taxon>
        <taxon>Endopterygota</taxon>
        <taxon>Diptera</taxon>
        <taxon>Nematocera</taxon>
        <taxon>Culicoidea</taxon>
        <taxon>Culicidae</taxon>
        <taxon>Culicinae</taxon>
        <taxon>Aedini</taxon>
        <taxon>Aedes</taxon>
        <taxon>Stegomyia</taxon>
    </lineage>
</organism>
<evidence type="ECO:0000256" key="2">
    <source>
        <dbReference type="ARBA" id="ARBA00022757"/>
    </source>
</evidence>
<dbReference type="Gene3D" id="2.40.10.10">
    <property type="entry name" value="Trypsin-like serine proteases"/>
    <property type="match status" value="2"/>
</dbReference>
<dbReference type="eggNOG" id="KOG3627">
    <property type="taxonomic scope" value="Eukaryota"/>
</dbReference>
<reference evidence="10" key="1">
    <citation type="submission" date="2005-10" db="EMBL/GenBank/DDBJ databases">
        <authorList>
            <person name="Loftus B.J."/>
            <person name="Nene V.M."/>
            <person name="Hannick L.I."/>
            <person name="Bidwell S."/>
            <person name="Haas B."/>
            <person name="Amedeo P."/>
            <person name="Orvis J."/>
            <person name="Wortman J.R."/>
            <person name="White O.R."/>
            <person name="Salzberg S."/>
            <person name="Shumway M."/>
            <person name="Koo H."/>
            <person name="Zhao Y."/>
            <person name="Holmes M."/>
            <person name="Miller J."/>
            <person name="Schatz M."/>
            <person name="Pop M."/>
            <person name="Pai G."/>
            <person name="Utterback T."/>
            <person name="Rogers Y.-H."/>
            <person name="Kravitz S."/>
            <person name="Fraser C.M."/>
        </authorList>
    </citation>
    <scope>NUCLEOTIDE SEQUENCE</scope>
    <source>
        <strain evidence="10">Liverpool</strain>
    </source>
</reference>
<reference evidence="10" key="2">
    <citation type="journal article" date="2007" name="Science">
        <title>Genome sequence of Aedes aegypti, a major arbovirus vector.</title>
        <authorList>
            <person name="Nene V."/>
            <person name="Wortman J.R."/>
            <person name="Lawson D."/>
            <person name="Haas B."/>
            <person name="Kodira C."/>
            <person name="Tu Z.J."/>
            <person name="Loftus B."/>
            <person name="Xi Z."/>
            <person name="Megy K."/>
            <person name="Grabherr M."/>
            <person name="Ren Q."/>
            <person name="Zdobnov E.M."/>
            <person name="Lobo N.F."/>
            <person name="Campbell K.S."/>
            <person name="Brown S.E."/>
            <person name="Bonaldo M.F."/>
            <person name="Zhu J."/>
            <person name="Sinkins S.P."/>
            <person name="Hogenkamp D.G."/>
            <person name="Amedeo P."/>
            <person name="Arensburger P."/>
            <person name="Atkinson P.W."/>
            <person name="Bidwell S."/>
            <person name="Biedler J."/>
            <person name="Birney E."/>
            <person name="Bruggner R.V."/>
            <person name="Costas J."/>
            <person name="Coy M.R."/>
            <person name="Crabtree J."/>
            <person name="Crawford M."/>
            <person name="Debruyn B."/>
            <person name="Decaprio D."/>
            <person name="Eiglmeier K."/>
            <person name="Eisenstadt E."/>
            <person name="El-Dorry H."/>
            <person name="Gelbart W.M."/>
            <person name="Gomes S.L."/>
            <person name="Hammond M."/>
            <person name="Hannick L.I."/>
            <person name="Hogan J.R."/>
            <person name="Holmes M.H."/>
            <person name="Jaffe D."/>
            <person name="Johnston J.S."/>
            <person name="Kennedy R.C."/>
            <person name="Koo H."/>
            <person name="Kravitz S."/>
            <person name="Kriventseva E.V."/>
            <person name="Kulp D."/>
            <person name="Labutti K."/>
            <person name="Lee E."/>
            <person name="Li S."/>
            <person name="Lovin D.D."/>
            <person name="Mao C."/>
            <person name="Mauceli E."/>
            <person name="Menck C.F."/>
            <person name="Miller J.R."/>
            <person name="Montgomery P."/>
            <person name="Mori A."/>
            <person name="Nascimento A.L."/>
            <person name="Naveira H.F."/>
            <person name="Nusbaum C."/>
            <person name="O'leary S."/>
            <person name="Orvis J."/>
            <person name="Pertea M."/>
            <person name="Quesneville H."/>
            <person name="Reidenbach K.R."/>
            <person name="Rogers Y.H."/>
            <person name="Roth C.W."/>
            <person name="Schneider J.R."/>
            <person name="Schatz M."/>
            <person name="Shumway M."/>
            <person name="Stanke M."/>
            <person name="Stinson E.O."/>
            <person name="Tubio J.M."/>
            <person name="Vanzee J.P."/>
            <person name="Verjovski-Almeida S."/>
            <person name="Werner D."/>
            <person name="White O."/>
            <person name="Wyder S."/>
            <person name="Zeng Q."/>
            <person name="Zhao Q."/>
            <person name="Zhao Y."/>
            <person name="Hill C.A."/>
            <person name="Raikhel A.S."/>
            <person name="Soares M.B."/>
            <person name="Knudson D.L."/>
            <person name="Lee N.H."/>
            <person name="Galagan J."/>
            <person name="Salzberg S.L."/>
            <person name="Paulsen I.T."/>
            <person name="Dimopoulos G."/>
            <person name="Collins F.H."/>
            <person name="Birren B."/>
            <person name="Fraser-Liggett C.M."/>
            <person name="Severson D.W."/>
        </authorList>
    </citation>
    <scope>NUCLEOTIDE SEQUENCE [LARGE SCALE GENOMIC DNA]</scope>
    <source>
        <strain evidence="10">Liverpool</strain>
    </source>
</reference>
<keyword evidence="5" id="KW-1015">Disulfide bond</keyword>
<comment type="similarity">
    <text evidence="6">Belongs to the peptidase S1 family. CLIP subfamily.</text>
</comment>